<dbReference type="Proteomes" id="UP000321621">
    <property type="component" value="Unassembled WGS sequence"/>
</dbReference>
<comment type="function">
    <text evidence="5">Catalyzes the formation of acetyl phosphate from acetate and ATP. Can also catalyze the reverse reaction.</text>
</comment>
<comment type="subunit">
    <text evidence="5">Homodimer.</text>
</comment>
<reference evidence="8 10" key="2">
    <citation type="submission" date="2019-07" db="EMBL/GenBank/DDBJ databases">
        <title>Draft genome of two Muricauda strains isolated from deep sea.</title>
        <authorList>
            <person name="Sun C."/>
        </authorList>
    </citation>
    <scope>NUCLEOTIDE SEQUENCE [LARGE SCALE GENOMIC DNA]</scope>
    <source>
        <strain evidence="8 10">72</strain>
    </source>
</reference>
<evidence type="ECO:0000313" key="9">
    <source>
        <dbReference type="Proteomes" id="UP000266691"/>
    </source>
</evidence>
<gene>
    <name evidence="5" type="primary">ackA</name>
    <name evidence="7" type="ORF">D2V05_14065</name>
    <name evidence="8" type="ORF">FQ017_13935</name>
</gene>
<dbReference type="UniPathway" id="UPA00340">
    <property type="reaction ID" value="UER00458"/>
</dbReference>
<dbReference type="Proteomes" id="UP000266691">
    <property type="component" value="Unassembled WGS sequence"/>
</dbReference>
<comment type="subcellular location">
    <subcellularLocation>
        <location evidence="5">Cytoplasm</location>
    </subcellularLocation>
</comment>
<comment type="similarity">
    <text evidence="5 6">Belongs to the acetokinase family.</text>
</comment>
<evidence type="ECO:0000313" key="7">
    <source>
        <dbReference type="EMBL" id="RIV43145.1"/>
    </source>
</evidence>
<feature type="site" description="Transition state stabilizer" evidence="5">
    <location>
        <position position="180"/>
    </location>
</feature>
<name>A0A3A1NKP0_9FLAO</name>
<evidence type="ECO:0000256" key="3">
    <source>
        <dbReference type="ARBA" id="ARBA00022777"/>
    </source>
</evidence>
<dbReference type="HAMAP" id="MF_00020">
    <property type="entry name" value="Acetate_kinase"/>
    <property type="match status" value="1"/>
</dbReference>
<dbReference type="InterPro" id="IPR043129">
    <property type="entry name" value="ATPase_NBD"/>
</dbReference>
<feature type="site" description="Transition state stabilizer" evidence="5">
    <location>
        <position position="241"/>
    </location>
</feature>
<evidence type="ECO:0000256" key="2">
    <source>
        <dbReference type="ARBA" id="ARBA00022741"/>
    </source>
</evidence>
<dbReference type="SUPFAM" id="SSF53067">
    <property type="entry name" value="Actin-like ATPase domain"/>
    <property type="match status" value="2"/>
</dbReference>
<dbReference type="GO" id="GO:0006083">
    <property type="term" value="P:acetate metabolic process"/>
    <property type="evidence" value="ECO:0007669"/>
    <property type="project" value="TreeGrafter"/>
</dbReference>
<dbReference type="OrthoDB" id="9802453at2"/>
<evidence type="ECO:0000256" key="6">
    <source>
        <dbReference type="RuleBase" id="RU003835"/>
    </source>
</evidence>
<dbReference type="PIRSF" id="PIRSF000722">
    <property type="entry name" value="Acetate_prop_kin"/>
    <property type="match status" value="1"/>
</dbReference>
<keyword evidence="2 5" id="KW-0547">Nucleotide-binding</keyword>
<dbReference type="PRINTS" id="PR00471">
    <property type="entry name" value="ACETATEKNASE"/>
</dbReference>
<keyword evidence="5" id="KW-0963">Cytoplasm</keyword>
<dbReference type="Gene3D" id="3.30.420.40">
    <property type="match status" value="2"/>
</dbReference>
<comment type="catalytic activity">
    <reaction evidence="5">
        <text>acetate + ATP = acetyl phosphate + ADP</text>
        <dbReference type="Rhea" id="RHEA:11352"/>
        <dbReference type="ChEBI" id="CHEBI:22191"/>
        <dbReference type="ChEBI" id="CHEBI:30089"/>
        <dbReference type="ChEBI" id="CHEBI:30616"/>
        <dbReference type="ChEBI" id="CHEBI:456216"/>
        <dbReference type="EC" id="2.7.2.1"/>
    </reaction>
</comment>
<dbReference type="Pfam" id="PF00871">
    <property type="entry name" value="Acetate_kinase"/>
    <property type="match status" value="1"/>
</dbReference>
<dbReference type="GO" id="GO:0008776">
    <property type="term" value="F:acetate kinase activity"/>
    <property type="evidence" value="ECO:0007669"/>
    <property type="project" value="UniProtKB-UniRule"/>
</dbReference>
<keyword evidence="5" id="KW-0460">Magnesium</keyword>
<dbReference type="GO" id="GO:0005524">
    <property type="term" value="F:ATP binding"/>
    <property type="evidence" value="ECO:0007669"/>
    <property type="project" value="UniProtKB-KW"/>
</dbReference>
<dbReference type="EC" id="2.7.2.1" evidence="5"/>
<dbReference type="InterPro" id="IPR004372">
    <property type="entry name" value="Ac/propionate_kinase"/>
</dbReference>
<keyword evidence="1 5" id="KW-0808">Transferase</keyword>
<feature type="binding site" evidence="5">
    <location>
        <position position="381"/>
    </location>
    <ligand>
        <name>Mg(2+)</name>
        <dbReference type="ChEBI" id="CHEBI:18420"/>
    </ligand>
</feature>
<protein>
    <recommendedName>
        <fullName evidence="5">Acetate kinase</fullName>
        <ecNumber evidence="5">2.7.2.1</ecNumber>
    </recommendedName>
    <alternativeName>
        <fullName evidence="5">Acetokinase</fullName>
    </alternativeName>
</protein>
<dbReference type="PANTHER" id="PTHR21060:SF15">
    <property type="entry name" value="ACETATE KINASE-RELATED"/>
    <property type="match status" value="1"/>
</dbReference>
<dbReference type="GO" id="GO:0006085">
    <property type="term" value="P:acetyl-CoA biosynthetic process"/>
    <property type="evidence" value="ECO:0007669"/>
    <property type="project" value="UniProtKB-UniRule"/>
</dbReference>
<dbReference type="EMBL" id="QXFI01000033">
    <property type="protein sequence ID" value="RIV43145.1"/>
    <property type="molecule type" value="Genomic_DNA"/>
</dbReference>
<dbReference type="PANTHER" id="PTHR21060">
    <property type="entry name" value="ACETATE KINASE"/>
    <property type="match status" value="1"/>
</dbReference>
<keyword evidence="3 5" id="KW-0418">Kinase</keyword>
<evidence type="ECO:0000256" key="5">
    <source>
        <dbReference type="HAMAP-Rule" id="MF_00020"/>
    </source>
</evidence>
<comment type="caution">
    <text evidence="5">Lacks conserved residue(s) required for the propagation of feature annotation.</text>
</comment>
<sequence length="430" mass="47785">MYPQNSNLLTISAGPSSIRFAMYEMAENPVKELFGDIRHIGSGNEVFRVTHVKGNERENSRIYAPGFYQATVFLISWLKNQPGSDRIGHIGHKITYGLNHQGPKVIDTALLAELKQIADYIPDRLPAEIEIVETFTMRYPTLRQVACFDTSFHADLPRVAKILPIPRRFERTGIHRYGFHGLSFSHLMIELKKRIGIQKANGRVILVHLCEEASLTAVKEGKSIDTSMGFTPSGGLVMGTRSGDLDPGVVGYLLKKERLGAKQFNRLINHEGGLLGISETSANIHDLLLKEDADPRAAEAVALFCYQIRKYIGAFTTVLGGLDVLVFSGGIGENAPIIRSRICQGLDFLGIGLDEEQNRKNSYKISDVDGKVLVKVIHSDEETIIAKNVAQEYFKDGNDDKTIPYGLSERQKSPRASLRRNFGKSNVWDG</sequence>
<keyword evidence="5" id="KW-0479">Metal-binding</keyword>
<evidence type="ECO:0000313" key="10">
    <source>
        <dbReference type="Proteomes" id="UP000321621"/>
    </source>
</evidence>
<comment type="caution">
    <text evidence="7">The sequence shown here is derived from an EMBL/GenBank/DDBJ whole genome shotgun (WGS) entry which is preliminary data.</text>
</comment>
<evidence type="ECO:0000256" key="4">
    <source>
        <dbReference type="ARBA" id="ARBA00022840"/>
    </source>
</evidence>
<organism evidence="7 9">
    <name type="scientific">Flagellimonas pelagia</name>
    <dbReference type="NCBI Taxonomy" id="2306998"/>
    <lineage>
        <taxon>Bacteria</taxon>
        <taxon>Pseudomonadati</taxon>
        <taxon>Bacteroidota</taxon>
        <taxon>Flavobacteriia</taxon>
        <taxon>Flavobacteriales</taxon>
        <taxon>Flavobacteriaceae</taxon>
        <taxon>Flagellimonas</taxon>
    </lineage>
</organism>
<dbReference type="GO" id="GO:0005737">
    <property type="term" value="C:cytoplasm"/>
    <property type="evidence" value="ECO:0007669"/>
    <property type="project" value="UniProtKB-SubCell"/>
</dbReference>
<evidence type="ECO:0000256" key="1">
    <source>
        <dbReference type="ARBA" id="ARBA00022679"/>
    </source>
</evidence>
<feature type="binding site" evidence="5">
    <location>
        <begin position="330"/>
        <end position="334"/>
    </location>
    <ligand>
        <name>ATP</name>
        <dbReference type="ChEBI" id="CHEBI:30616"/>
    </ligand>
</feature>
<reference evidence="7 9" key="1">
    <citation type="submission" date="2018-08" db="EMBL/GenBank/DDBJ databases">
        <title>Proposal of Muricauda 72 sp.nov. and Muricauda NH166 sp.nov., isolated from seawater.</title>
        <authorList>
            <person name="Cheng H."/>
            <person name="Wu Y.-H."/>
            <person name="Guo L.-L."/>
            <person name="Xu X.-W."/>
        </authorList>
    </citation>
    <scope>NUCLEOTIDE SEQUENCE [LARGE SCALE GENOMIC DNA]</scope>
    <source>
        <strain evidence="7 9">72</strain>
    </source>
</reference>
<proteinExistence type="inferred from homology"/>
<dbReference type="InterPro" id="IPR000890">
    <property type="entry name" value="Aliphatic_acid_kin_short-chain"/>
</dbReference>
<feature type="active site" description="Proton donor/acceptor" evidence="5">
    <location>
        <position position="149"/>
    </location>
</feature>
<dbReference type="NCBIfam" id="TIGR00016">
    <property type="entry name" value="ackA"/>
    <property type="match status" value="1"/>
</dbReference>
<dbReference type="EMBL" id="VNWK01000033">
    <property type="protein sequence ID" value="TXJ92347.1"/>
    <property type="molecule type" value="Genomic_DNA"/>
</dbReference>
<dbReference type="GO" id="GO:0000287">
    <property type="term" value="F:magnesium ion binding"/>
    <property type="evidence" value="ECO:0007669"/>
    <property type="project" value="UniProtKB-UniRule"/>
</dbReference>
<evidence type="ECO:0000313" key="8">
    <source>
        <dbReference type="EMBL" id="TXJ92347.1"/>
    </source>
</evidence>
<keyword evidence="4 5" id="KW-0067">ATP-binding</keyword>
<dbReference type="AlphaFoldDB" id="A0A3A1NKP0"/>
<keyword evidence="10" id="KW-1185">Reference proteome</keyword>
<accession>A0A3A1NKP0</accession>
<comment type="pathway">
    <text evidence="5">Metabolic intermediate biosynthesis; acetyl-CoA biosynthesis; acetyl-CoA from acetate: step 1/2.</text>
</comment>
<comment type="cofactor">
    <cofactor evidence="5">
        <name>Mg(2+)</name>
        <dbReference type="ChEBI" id="CHEBI:18420"/>
    </cofactor>
    <cofactor evidence="5">
        <name>Mn(2+)</name>
        <dbReference type="ChEBI" id="CHEBI:29035"/>
    </cofactor>
    <text evidence="5">Mg(2+). Can also accept Mn(2+).</text>
</comment>